<dbReference type="AlphaFoldDB" id="S0EN90"/>
<gene>
    <name evidence="2" type="ORF">FFUJ_14217</name>
</gene>
<dbReference type="HOGENOM" id="CLU_1602855_0_0_1"/>
<feature type="region of interest" description="Disordered" evidence="1">
    <location>
        <begin position="143"/>
        <end position="166"/>
    </location>
</feature>
<dbReference type="GeneID" id="35407669"/>
<organism evidence="2 3">
    <name type="scientific">Gibberella fujikuroi (strain CBS 195.34 / IMI 58289 / NRRL A-6831)</name>
    <name type="common">Bakanae and foot rot disease fungus</name>
    <name type="synonym">Fusarium fujikuroi</name>
    <dbReference type="NCBI Taxonomy" id="1279085"/>
    <lineage>
        <taxon>Eukaryota</taxon>
        <taxon>Fungi</taxon>
        <taxon>Dikarya</taxon>
        <taxon>Ascomycota</taxon>
        <taxon>Pezizomycotina</taxon>
        <taxon>Sordariomycetes</taxon>
        <taxon>Hypocreomycetidae</taxon>
        <taxon>Hypocreales</taxon>
        <taxon>Nectriaceae</taxon>
        <taxon>Fusarium</taxon>
        <taxon>Fusarium fujikuroi species complex</taxon>
    </lineage>
</organism>
<evidence type="ECO:0000313" key="3">
    <source>
        <dbReference type="Proteomes" id="UP000016800"/>
    </source>
</evidence>
<dbReference type="Proteomes" id="UP000016800">
    <property type="component" value="Chromosome XII"/>
</dbReference>
<reference evidence="3" key="1">
    <citation type="journal article" date="2013" name="PLoS Pathog.">
        <title>Deciphering the cryptic genome: genome-wide analyses of the rice pathogen Fusarium fujikuroi reveal complex regulation of secondary metabolism and novel metabolites.</title>
        <authorList>
            <person name="Wiemann P."/>
            <person name="Sieber C.M."/>
            <person name="von Bargen K.W."/>
            <person name="Studt L."/>
            <person name="Niehaus E.M."/>
            <person name="Espino J.J."/>
            <person name="Huss K."/>
            <person name="Michielse C.B."/>
            <person name="Albermann S."/>
            <person name="Wagner D."/>
            <person name="Bergner S.V."/>
            <person name="Connolly L.R."/>
            <person name="Fischer A."/>
            <person name="Reuter G."/>
            <person name="Kleigrewe K."/>
            <person name="Bald T."/>
            <person name="Wingfield B.D."/>
            <person name="Ophir R."/>
            <person name="Freeman S."/>
            <person name="Hippler M."/>
            <person name="Smith K.M."/>
            <person name="Brown D.W."/>
            <person name="Proctor R.H."/>
            <person name="Munsterkotter M."/>
            <person name="Freitag M."/>
            <person name="Humpf H.U."/>
            <person name="Guldener U."/>
            <person name="Tudzynski B."/>
        </authorList>
    </citation>
    <scope>NUCLEOTIDE SEQUENCE [LARGE SCALE GENOMIC DNA]</scope>
    <source>
        <strain evidence="3">CBS 195.34 / IMI 58289 / NRRL A-6831</strain>
    </source>
</reference>
<evidence type="ECO:0000256" key="1">
    <source>
        <dbReference type="SAM" id="MobiDB-lite"/>
    </source>
</evidence>
<dbReference type="RefSeq" id="XP_023438198.1">
    <property type="nucleotide sequence ID" value="XM_023571137.1"/>
</dbReference>
<protein>
    <submittedName>
        <fullName evidence="2">Uncharacterized protein</fullName>
    </submittedName>
</protein>
<accession>S0EN90</accession>
<sequence length="166" mass="18126">MFHYVIMDKKPLIVHLNGPEGSSSERPSACQVTAPFCGVSSSTTCSSVHSLTASLQSARVKYATSICIYNVTHDQELWTVSPYPSHLQPTTTLIYSKRLRRSSALGQPTDSHLFPETEPKLNRPLTVHQLGTCRVRDHLLGSLDAQEGPDTSDPSESFGCASVPEL</sequence>
<dbReference type="VEuPathDB" id="FungiDB:FFUJ_14217"/>
<name>S0EN90_GIBF5</name>
<keyword evidence="3" id="KW-1185">Reference proteome</keyword>
<evidence type="ECO:0000313" key="2">
    <source>
        <dbReference type="EMBL" id="CCT76152.1"/>
    </source>
</evidence>
<dbReference type="EMBL" id="HF679034">
    <property type="protein sequence ID" value="CCT76152.1"/>
    <property type="molecule type" value="Genomic_DNA"/>
</dbReference>
<proteinExistence type="predicted"/>